<evidence type="ECO:0000259" key="9">
    <source>
        <dbReference type="Pfam" id="PF12937"/>
    </source>
</evidence>
<evidence type="ECO:0000256" key="8">
    <source>
        <dbReference type="SAM" id="MobiDB-lite"/>
    </source>
</evidence>
<feature type="domain" description="F-box" evidence="9">
    <location>
        <begin position="171"/>
        <end position="220"/>
    </location>
</feature>
<dbReference type="PANTHER" id="PTHR12874:SF29">
    <property type="entry name" value="F-BOX ONLY PROTEIN 9"/>
    <property type="match status" value="1"/>
</dbReference>
<evidence type="ECO:0000256" key="4">
    <source>
        <dbReference type="ARBA" id="ARBA00022490"/>
    </source>
</evidence>
<dbReference type="InterPro" id="IPR036181">
    <property type="entry name" value="MIT_dom_sf"/>
</dbReference>
<evidence type="ECO:0000256" key="7">
    <source>
        <dbReference type="RuleBase" id="RU369085"/>
    </source>
</evidence>
<dbReference type="Pfam" id="PF12937">
    <property type="entry name" value="F-box-like"/>
    <property type="match status" value="1"/>
</dbReference>
<feature type="compositionally biased region" description="Polar residues" evidence="8">
    <location>
        <begin position="23"/>
        <end position="40"/>
    </location>
</feature>
<keyword evidence="6" id="KW-0802">TPR repeat</keyword>
<dbReference type="Pfam" id="PF19270">
    <property type="entry name" value="FBO_C"/>
    <property type="match status" value="1"/>
</dbReference>
<feature type="compositionally biased region" description="Polar residues" evidence="8">
    <location>
        <begin position="106"/>
        <end position="120"/>
    </location>
</feature>
<reference evidence="11" key="2">
    <citation type="submission" date="2025-09" db="UniProtKB">
        <authorList>
            <consortium name="Ensembl"/>
        </authorList>
    </citation>
    <scope>IDENTIFICATION</scope>
</reference>
<dbReference type="GO" id="GO:0019005">
    <property type="term" value="C:SCF ubiquitin ligase complex"/>
    <property type="evidence" value="ECO:0007669"/>
    <property type="project" value="UniProtKB-UniRule"/>
</dbReference>
<feature type="domain" description="F-box protein Hrt3/FBXO9 C-terminal" evidence="10">
    <location>
        <begin position="235"/>
        <end position="281"/>
    </location>
</feature>
<dbReference type="AlphaFoldDB" id="A0A8C4QH66"/>
<evidence type="ECO:0000256" key="1">
    <source>
        <dbReference type="ARBA" id="ARBA00004496"/>
    </source>
</evidence>
<dbReference type="Gene3D" id="1.20.1280.50">
    <property type="match status" value="1"/>
</dbReference>
<evidence type="ECO:0000256" key="3">
    <source>
        <dbReference type="ARBA" id="ARBA00019775"/>
    </source>
</evidence>
<reference evidence="11" key="1">
    <citation type="submission" date="2025-08" db="UniProtKB">
        <authorList>
            <consortium name="Ensembl"/>
        </authorList>
    </citation>
    <scope>IDENTIFICATION</scope>
</reference>
<evidence type="ECO:0000256" key="2">
    <source>
        <dbReference type="ARBA" id="ARBA00004906"/>
    </source>
</evidence>
<dbReference type="InterPro" id="IPR001810">
    <property type="entry name" value="F-box_dom"/>
</dbReference>
<dbReference type="CDD" id="cd22089">
    <property type="entry name" value="F-box_FBXO9"/>
    <property type="match status" value="1"/>
</dbReference>
<feature type="region of interest" description="Disordered" evidence="8">
    <location>
        <begin position="106"/>
        <end position="129"/>
    </location>
</feature>
<keyword evidence="4" id="KW-0963">Cytoplasm</keyword>
<evidence type="ECO:0000259" key="10">
    <source>
        <dbReference type="Pfam" id="PF19270"/>
    </source>
</evidence>
<feature type="region of interest" description="Disordered" evidence="8">
    <location>
        <begin position="19"/>
        <end position="61"/>
    </location>
</feature>
<name>A0A8C4QH66_EPTBU</name>
<dbReference type="SUPFAM" id="SSF116846">
    <property type="entry name" value="MIT domain"/>
    <property type="match status" value="1"/>
</dbReference>
<keyword evidence="12" id="KW-1185">Reference proteome</keyword>
<dbReference type="FunFam" id="1.20.1280.50:FF:000012">
    <property type="entry name" value="F-box only protein 9"/>
    <property type="match status" value="1"/>
</dbReference>
<accession>A0A8C4QH66</accession>
<dbReference type="PANTHER" id="PTHR12874">
    <property type="entry name" value="F-BOX ONLY PROTEIN 48-RELATED"/>
    <property type="match status" value="1"/>
</dbReference>
<dbReference type="Proteomes" id="UP000694388">
    <property type="component" value="Unplaced"/>
</dbReference>
<protein>
    <recommendedName>
        <fullName evidence="3">F-box only protein 9</fullName>
    </recommendedName>
</protein>
<dbReference type="SUPFAM" id="SSF81383">
    <property type="entry name" value="F-box domain"/>
    <property type="match status" value="1"/>
</dbReference>
<sequence>MAASVEMKEELNEFRARWRSEITSEMNPPCSDSDQTSPWEANTPGPPQSLANQEHEEKEDEARELFLRAVELEQSGALYEAIRFYRQAMQLVPNIEFRIRDASIIPSNGVSGKNSENNTDGPGADDEVANEVDMGENESLWQQQQQQKHLNGQEALPRLCQPAVSTFHTHISALPVELLMYMFRWVVSSDLDLRSLEMLSMVCRGFYICARDPEVWRLACVRAWGRVCGQLSPYTSWRHMFLERPRVRFDGVYISCTSYIRQGEPSLDGFYQPWHLVEYYR</sequence>
<proteinExistence type="predicted"/>
<evidence type="ECO:0000256" key="5">
    <source>
        <dbReference type="ARBA" id="ARBA00022786"/>
    </source>
</evidence>
<dbReference type="InterPro" id="IPR045464">
    <property type="entry name" value="Hrt3/FBXO9_C"/>
</dbReference>
<dbReference type="GO" id="GO:0016567">
    <property type="term" value="P:protein ubiquitination"/>
    <property type="evidence" value="ECO:0007669"/>
    <property type="project" value="UniProtKB-UniRule"/>
</dbReference>
<evidence type="ECO:0000313" key="12">
    <source>
        <dbReference type="Proteomes" id="UP000694388"/>
    </source>
</evidence>
<comment type="subcellular location">
    <subcellularLocation>
        <location evidence="1">Cytoplasm</location>
    </subcellularLocation>
</comment>
<evidence type="ECO:0000313" key="11">
    <source>
        <dbReference type="Ensembl" id="ENSEBUP00000014900.1"/>
    </source>
</evidence>
<dbReference type="UniPathway" id="UPA00143"/>
<dbReference type="GO" id="GO:0031146">
    <property type="term" value="P:SCF-dependent proteasomal ubiquitin-dependent protein catabolic process"/>
    <property type="evidence" value="ECO:0007669"/>
    <property type="project" value="UniProtKB-UniRule"/>
</dbReference>
<evidence type="ECO:0000256" key="6">
    <source>
        <dbReference type="ARBA" id="ARBA00022803"/>
    </source>
</evidence>
<dbReference type="GeneTree" id="ENSGT00390000014256"/>
<dbReference type="GO" id="GO:0005737">
    <property type="term" value="C:cytoplasm"/>
    <property type="evidence" value="ECO:0007669"/>
    <property type="project" value="UniProtKB-SubCell"/>
</dbReference>
<dbReference type="InterPro" id="IPR036047">
    <property type="entry name" value="F-box-like_dom_sf"/>
</dbReference>
<comment type="pathway">
    <text evidence="2 7">Protein modification; protein ubiquitination.</text>
</comment>
<keyword evidence="5 7" id="KW-0833">Ubl conjugation pathway</keyword>
<organism evidence="11 12">
    <name type="scientific">Eptatretus burgeri</name>
    <name type="common">Inshore hagfish</name>
    <dbReference type="NCBI Taxonomy" id="7764"/>
    <lineage>
        <taxon>Eukaryota</taxon>
        <taxon>Metazoa</taxon>
        <taxon>Chordata</taxon>
        <taxon>Craniata</taxon>
        <taxon>Vertebrata</taxon>
        <taxon>Cyclostomata</taxon>
        <taxon>Myxini</taxon>
        <taxon>Myxiniformes</taxon>
        <taxon>Myxinidae</taxon>
        <taxon>Eptatretinae</taxon>
        <taxon>Eptatretus</taxon>
    </lineage>
</organism>
<dbReference type="Ensembl" id="ENSEBUT00000015476.1">
    <property type="protein sequence ID" value="ENSEBUP00000014900.1"/>
    <property type="gene ID" value="ENSEBUG00000009391.1"/>
</dbReference>